<keyword evidence="2" id="KW-1185">Reference proteome</keyword>
<reference evidence="1 2" key="1">
    <citation type="submission" date="2016-02" db="EMBL/GenBank/DDBJ databases">
        <title>Genome analysis of coral dinoflagellate symbionts highlights evolutionary adaptations to a symbiotic lifestyle.</title>
        <authorList>
            <person name="Aranda M."/>
            <person name="Li Y."/>
            <person name="Liew Y.J."/>
            <person name="Baumgarten S."/>
            <person name="Simakov O."/>
            <person name="Wilson M."/>
            <person name="Piel J."/>
            <person name="Ashoor H."/>
            <person name="Bougouffa S."/>
            <person name="Bajic V.B."/>
            <person name="Ryu T."/>
            <person name="Ravasi T."/>
            <person name="Bayer T."/>
            <person name="Micklem G."/>
            <person name="Kim H."/>
            <person name="Bhak J."/>
            <person name="Lajeunesse T.C."/>
            <person name="Voolstra C.R."/>
        </authorList>
    </citation>
    <scope>NUCLEOTIDE SEQUENCE [LARGE SCALE GENOMIC DNA]</scope>
    <source>
        <strain evidence="1 2">CCMP2467</strain>
    </source>
</reference>
<dbReference type="EMBL" id="LSRX01000168">
    <property type="protein sequence ID" value="OLQ06063.1"/>
    <property type="molecule type" value="Genomic_DNA"/>
</dbReference>
<protein>
    <submittedName>
        <fullName evidence="1">Uncharacterized protein</fullName>
    </submittedName>
</protein>
<evidence type="ECO:0000313" key="2">
    <source>
        <dbReference type="Proteomes" id="UP000186817"/>
    </source>
</evidence>
<accession>A0A1Q9EF72</accession>
<gene>
    <name evidence="1" type="ORF">AK812_SmicGene10659</name>
</gene>
<organism evidence="1 2">
    <name type="scientific">Symbiodinium microadriaticum</name>
    <name type="common">Dinoflagellate</name>
    <name type="synonym">Zooxanthella microadriatica</name>
    <dbReference type="NCBI Taxonomy" id="2951"/>
    <lineage>
        <taxon>Eukaryota</taxon>
        <taxon>Sar</taxon>
        <taxon>Alveolata</taxon>
        <taxon>Dinophyceae</taxon>
        <taxon>Suessiales</taxon>
        <taxon>Symbiodiniaceae</taxon>
        <taxon>Symbiodinium</taxon>
    </lineage>
</organism>
<comment type="caution">
    <text evidence="1">The sequence shown here is derived from an EMBL/GenBank/DDBJ whole genome shotgun (WGS) entry which is preliminary data.</text>
</comment>
<proteinExistence type="predicted"/>
<dbReference type="OrthoDB" id="10284822at2759"/>
<dbReference type="Proteomes" id="UP000186817">
    <property type="component" value="Unassembled WGS sequence"/>
</dbReference>
<evidence type="ECO:0000313" key="1">
    <source>
        <dbReference type="EMBL" id="OLQ06063.1"/>
    </source>
</evidence>
<sequence>MSARCLARDGMGKASTFYEKESDDRVGVKHEAQKEISKLQSSSAFARVVRDILETMHPGVYLLNLPNLRTENGLCHTGGCLDSFTLAHFPCDVHKAATALKHMLKPSEAEISGIVDRQHWLADVD</sequence>
<dbReference type="AlphaFoldDB" id="A0A1Q9EF72"/>
<name>A0A1Q9EF72_SYMMI</name>